<evidence type="ECO:0000256" key="1">
    <source>
        <dbReference type="SAM" id="Phobius"/>
    </source>
</evidence>
<name>A0A4Q0YEQ8_9BACT</name>
<evidence type="ECO:0000313" key="2">
    <source>
        <dbReference type="EMBL" id="RXJ69036.1"/>
    </source>
</evidence>
<feature type="transmembrane region" description="Helical" evidence="1">
    <location>
        <begin position="80"/>
        <end position="98"/>
    </location>
</feature>
<dbReference type="AlphaFoldDB" id="A0A4Q0YEQ8"/>
<reference evidence="2 3" key="1">
    <citation type="submission" date="2017-10" db="EMBL/GenBank/DDBJ databases">
        <title>Genomics of the genus Arcobacter.</title>
        <authorList>
            <person name="Perez-Cataluna A."/>
            <person name="Figueras M.J."/>
        </authorList>
    </citation>
    <scope>NUCLEOTIDE SEQUENCE [LARGE SCALE GENOMIC DNA]</scope>
    <source>
        <strain evidence="2 3">CECT 8993</strain>
    </source>
</reference>
<keyword evidence="1" id="KW-0472">Membrane</keyword>
<gene>
    <name evidence="2" type="ORF">CRV08_05580</name>
</gene>
<evidence type="ECO:0000313" key="3">
    <source>
        <dbReference type="Proteomes" id="UP000290172"/>
    </source>
</evidence>
<dbReference type="RefSeq" id="WP_128979949.1">
    <property type="nucleotide sequence ID" value="NZ_PDKJ01000004.1"/>
</dbReference>
<sequence>MSTLYKYLCTPEKNGRKIGLFRILSAIFGGLIVSYLGMTLLAFIIPLEIAKSAIISIMFNTFAWAIAATWISLSFTKLEALLRFLVPSIIFAILLYILY</sequence>
<feature type="transmembrane region" description="Helical" evidence="1">
    <location>
        <begin position="53"/>
        <end position="73"/>
    </location>
</feature>
<proteinExistence type="predicted"/>
<feature type="transmembrane region" description="Helical" evidence="1">
    <location>
        <begin position="20"/>
        <end position="47"/>
    </location>
</feature>
<keyword evidence="1" id="KW-1133">Transmembrane helix</keyword>
<accession>A0A4Q0YEQ8</accession>
<dbReference type="Proteomes" id="UP000290172">
    <property type="component" value="Unassembled WGS sequence"/>
</dbReference>
<protein>
    <recommendedName>
        <fullName evidence="4">DUF3649 domain-containing protein</fullName>
    </recommendedName>
</protein>
<comment type="caution">
    <text evidence="2">The sequence shown here is derived from an EMBL/GenBank/DDBJ whole genome shotgun (WGS) entry which is preliminary data.</text>
</comment>
<evidence type="ECO:0008006" key="4">
    <source>
        <dbReference type="Google" id="ProtNLM"/>
    </source>
</evidence>
<keyword evidence="1" id="KW-0812">Transmembrane</keyword>
<organism evidence="2 3">
    <name type="scientific">Halarcobacter ebronensis</name>
    <dbReference type="NCBI Taxonomy" id="1462615"/>
    <lineage>
        <taxon>Bacteria</taxon>
        <taxon>Pseudomonadati</taxon>
        <taxon>Campylobacterota</taxon>
        <taxon>Epsilonproteobacteria</taxon>
        <taxon>Campylobacterales</taxon>
        <taxon>Arcobacteraceae</taxon>
        <taxon>Halarcobacter</taxon>
    </lineage>
</organism>
<dbReference type="EMBL" id="PDKJ01000004">
    <property type="protein sequence ID" value="RXJ69036.1"/>
    <property type="molecule type" value="Genomic_DNA"/>
</dbReference>